<sequence>MDDLQLARIHKIQLEIANEVKRICDENNINYFLIAGSLLGAVRHKGFIPWDDDMDIGMLRKDYAKFLEIASKDLNDKYYLETWDVSSGYGLPFGKIRKKGTKYIERKSKDVRCHPGIFIDIFPFDNVPNNKVLRLIHEYRLKFYQYLIFELCMYSISINYKYIKRLVYTLLKKSVKNKSLKEIKKRYEGISKKYNSKQTEHVHAVGGAYGYKKETIKTSWVLQVDELEFEGHMFKVPKGYKEYLTYFYGDYMTPPPRNNRYNRHDIIELKFDEKLESNKF</sequence>
<dbReference type="OrthoDB" id="9786100at2"/>
<accession>A0A0K8J5X3</accession>
<dbReference type="PANTHER" id="PTHR43404">
    <property type="entry name" value="LIPOPOLYSACCHARIDE CHOLINEPHOSPHOTRANSFERASE LICD"/>
    <property type="match status" value="1"/>
</dbReference>
<reference evidence="3" key="1">
    <citation type="submission" date="2015-09" db="EMBL/GenBank/DDBJ databases">
        <authorList>
            <person name="Wibberg D."/>
        </authorList>
    </citation>
    <scope>NUCLEOTIDE SEQUENCE [LARGE SCALE GENOMIC DNA]</scope>
    <source>
        <strain evidence="3">SD1D</strain>
    </source>
</reference>
<evidence type="ECO:0000313" key="3">
    <source>
        <dbReference type="Proteomes" id="UP000196053"/>
    </source>
</evidence>
<dbReference type="Proteomes" id="UP000196053">
    <property type="component" value="Chromosome I"/>
</dbReference>
<dbReference type="Pfam" id="PF04991">
    <property type="entry name" value="LicD"/>
    <property type="match status" value="1"/>
</dbReference>
<dbReference type="PANTHER" id="PTHR43404:SF2">
    <property type="entry name" value="LIPOPOLYSACCHARIDE CHOLINEPHOSPHOTRANSFERASE LICD"/>
    <property type="match status" value="1"/>
</dbReference>
<evidence type="ECO:0000313" key="2">
    <source>
        <dbReference type="EMBL" id="CUH92870.1"/>
    </source>
</evidence>
<dbReference type="AlphaFoldDB" id="A0A0K8J5X3"/>
<dbReference type="EMBL" id="LN879430">
    <property type="protein sequence ID" value="CUH92870.1"/>
    <property type="molecule type" value="Genomic_DNA"/>
</dbReference>
<dbReference type="GO" id="GO:0009100">
    <property type="term" value="P:glycoprotein metabolic process"/>
    <property type="evidence" value="ECO:0007669"/>
    <property type="project" value="UniProtKB-ARBA"/>
</dbReference>
<dbReference type="RefSeq" id="WP_058258202.1">
    <property type="nucleotide sequence ID" value="NZ_DUPS01000018.1"/>
</dbReference>
<keyword evidence="3" id="KW-1185">Reference proteome</keyword>
<dbReference type="InterPro" id="IPR007074">
    <property type="entry name" value="LicD/FKTN/FKRP_NTP_transf"/>
</dbReference>
<name>A0A0K8J5X3_9FIRM</name>
<dbReference type="KEGG" id="hsd:SD1D_1324"/>
<protein>
    <recommendedName>
        <fullName evidence="1">LicD/FKTN/FKRP nucleotidyltransferase domain-containing protein</fullName>
    </recommendedName>
</protein>
<organism evidence="2 3">
    <name type="scientific">Herbinix luporum</name>
    <dbReference type="NCBI Taxonomy" id="1679721"/>
    <lineage>
        <taxon>Bacteria</taxon>
        <taxon>Bacillati</taxon>
        <taxon>Bacillota</taxon>
        <taxon>Clostridia</taxon>
        <taxon>Lachnospirales</taxon>
        <taxon>Lachnospiraceae</taxon>
        <taxon>Herbinix</taxon>
    </lineage>
</organism>
<dbReference type="InterPro" id="IPR052942">
    <property type="entry name" value="LPS_cholinephosphotransferase"/>
</dbReference>
<proteinExistence type="predicted"/>
<gene>
    <name evidence="2" type="ORF">SD1D_1324</name>
</gene>
<feature type="domain" description="LicD/FKTN/FKRP nucleotidyltransferase" evidence="1">
    <location>
        <begin position="24"/>
        <end position="249"/>
    </location>
</feature>
<evidence type="ECO:0000259" key="1">
    <source>
        <dbReference type="Pfam" id="PF04991"/>
    </source>
</evidence>